<dbReference type="GO" id="GO:0008324">
    <property type="term" value="F:monoatomic cation transmembrane transporter activity"/>
    <property type="evidence" value="ECO:0007669"/>
    <property type="project" value="InterPro"/>
</dbReference>
<keyword evidence="5 7" id="KW-1133">Transmembrane helix</keyword>
<feature type="transmembrane region" description="Helical" evidence="7">
    <location>
        <begin position="7"/>
        <end position="24"/>
    </location>
</feature>
<dbReference type="OrthoDB" id="3556991at2"/>
<keyword evidence="6 7" id="KW-0472">Membrane</keyword>
<sequence length="199" mass="22525">MSKVREIVRQLLLVVLLVALWIFLWDSFTFTHVVTGLLVAILTTRLFYLPPVELPARFNVFHFVYLLGWFIVSMVLGSLQVAWVAVRPKPVNPGSVIAVELHTRSDLLTTLVGQISGLIPGTFVTEIDRAHSVLYLHVLNCNTPETIEANIQQTRKIEVLLIKAMGSPHDIEVMNDYLVSEGKEPILKSWSLANRRRRS</sequence>
<feature type="transmembrane region" description="Helical" evidence="7">
    <location>
        <begin position="60"/>
        <end position="86"/>
    </location>
</feature>
<evidence type="ECO:0000256" key="4">
    <source>
        <dbReference type="ARBA" id="ARBA00022692"/>
    </source>
</evidence>
<dbReference type="AlphaFoldDB" id="A0A2N6VLA4"/>
<dbReference type="RefSeq" id="WP_102239505.1">
    <property type="nucleotide sequence ID" value="NZ_BAAAIM010000003.1"/>
</dbReference>
<gene>
    <name evidence="8" type="ORF">CJ199_10965</name>
</gene>
<feature type="transmembrane region" description="Helical" evidence="7">
    <location>
        <begin position="30"/>
        <end position="48"/>
    </location>
</feature>
<reference evidence="8 9" key="1">
    <citation type="submission" date="2017-09" db="EMBL/GenBank/DDBJ databases">
        <title>Bacterial strain isolated from the female urinary microbiota.</title>
        <authorList>
            <person name="Thomas-White K."/>
            <person name="Kumar N."/>
            <person name="Forster S."/>
            <person name="Putonti C."/>
            <person name="Lawley T."/>
            <person name="Wolfe A.J."/>
        </authorList>
    </citation>
    <scope>NUCLEOTIDE SEQUENCE [LARGE SCALE GENOMIC DNA]</scope>
    <source>
        <strain evidence="8 9">UMB1301</strain>
    </source>
</reference>
<dbReference type="PANTHER" id="PTHR34584:SF1">
    <property type="entry name" value="NA(+)_H(+) ANTIPORTER SUBUNIT E1"/>
    <property type="match status" value="1"/>
</dbReference>
<keyword evidence="4 7" id="KW-0812">Transmembrane</keyword>
<accession>A0A2N6VLA4</accession>
<keyword evidence="3" id="KW-1003">Cell membrane</keyword>
<dbReference type="GO" id="GO:0005886">
    <property type="term" value="C:plasma membrane"/>
    <property type="evidence" value="ECO:0007669"/>
    <property type="project" value="UniProtKB-SubCell"/>
</dbReference>
<evidence type="ECO:0000256" key="6">
    <source>
        <dbReference type="ARBA" id="ARBA00023136"/>
    </source>
</evidence>
<dbReference type="Proteomes" id="UP000235598">
    <property type="component" value="Unassembled WGS sequence"/>
</dbReference>
<dbReference type="NCBIfam" id="NF006521">
    <property type="entry name" value="PRK08965.1-5"/>
    <property type="match status" value="1"/>
</dbReference>
<organism evidence="8 9">
    <name type="scientific">Brevibacterium paucivorans</name>
    <dbReference type="NCBI Taxonomy" id="170994"/>
    <lineage>
        <taxon>Bacteria</taxon>
        <taxon>Bacillati</taxon>
        <taxon>Actinomycetota</taxon>
        <taxon>Actinomycetes</taxon>
        <taxon>Micrococcales</taxon>
        <taxon>Brevibacteriaceae</taxon>
        <taxon>Brevibacterium</taxon>
    </lineage>
</organism>
<comment type="similarity">
    <text evidence="2">Belongs to the CPA3 antiporters (TC 2.A.63) subunit E family.</text>
</comment>
<dbReference type="InterPro" id="IPR002758">
    <property type="entry name" value="Cation_antiport_E"/>
</dbReference>
<evidence type="ECO:0000256" key="7">
    <source>
        <dbReference type="SAM" id="Phobius"/>
    </source>
</evidence>
<dbReference type="Pfam" id="PF01899">
    <property type="entry name" value="MNHE"/>
    <property type="match status" value="1"/>
</dbReference>
<evidence type="ECO:0000256" key="5">
    <source>
        <dbReference type="ARBA" id="ARBA00022989"/>
    </source>
</evidence>
<evidence type="ECO:0000313" key="9">
    <source>
        <dbReference type="Proteomes" id="UP000235598"/>
    </source>
</evidence>
<comment type="caution">
    <text evidence="8">The sequence shown here is derived from an EMBL/GenBank/DDBJ whole genome shotgun (WGS) entry which is preliminary data.</text>
</comment>
<evidence type="ECO:0000256" key="1">
    <source>
        <dbReference type="ARBA" id="ARBA00004651"/>
    </source>
</evidence>
<dbReference type="PANTHER" id="PTHR34584">
    <property type="entry name" value="NA(+)/H(+) ANTIPORTER SUBUNIT E1"/>
    <property type="match status" value="1"/>
</dbReference>
<evidence type="ECO:0000313" key="8">
    <source>
        <dbReference type="EMBL" id="PMD04867.1"/>
    </source>
</evidence>
<dbReference type="EMBL" id="PNHK01000004">
    <property type="protein sequence ID" value="PMD04867.1"/>
    <property type="molecule type" value="Genomic_DNA"/>
</dbReference>
<proteinExistence type="inferred from homology"/>
<comment type="subcellular location">
    <subcellularLocation>
        <location evidence="1">Cell membrane</location>
        <topology evidence="1">Multi-pass membrane protein</topology>
    </subcellularLocation>
</comment>
<name>A0A2N6VLA4_9MICO</name>
<protein>
    <submittedName>
        <fullName evidence="8">Na+/H+ antiporter subunit E</fullName>
    </submittedName>
</protein>
<evidence type="ECO:0000256" key="3">
    <source>
        <dbReference type="ARBA" id="ARBA00022475"/>
    </source>
</evidence>
<evidence type="ECO:0000256" key="2">
    <source>
        <dbReference type="ARBA" id="ARBA00006228"/>
    </source>
</evidence>